<dbReference type="GO" id="GO:0006801">
    <property type="term" value="P:superoxide metabolic process"/>
    <property type="evidence" value="ECO:0007669"/>
    <property type="project" value="InterPro"/>
</dbReference>
<dbReference type="PANTHER" id="PTHR20910">
    <property type="entry name" value="AGAP001623-PA"/>
    <property type="match status" value="1"/>
</dbReference>
<dbReference type="OrthoDB" id="5915086at2759"/>
<organism evidence="1 2">
    <name type="scientific">Ancylostoma caninum</name>
    <name type="common">Dog hookworm</name>
    <dbReference type="NCBI Taxonomy" id="29170"/>
    <lineage>
        <taxon>Eukaryota</taxon>
        <taxon>Metazoa</taxon>
        <taxon>Ecdysozoa</taxon>
        <taxon>Nematoda</taxon>
        <taxon>Chromadorea</taxon>
        <taxon>Rhabditida</taxon>
        <taxon>Rhabditina</taxon>
        <taxon>Rhabditomorpha</taxon>
        <taxon>Strongyloidea</taxon>
        <taxon>Ancylostomatidae</taxon>
        <taxon>Ancylostomatinae</taxon>
        <taxon>Ancylostoma</taxon>
    </lineage>
</organism>
<dbReference type="STRING" id="29170.A0A368GZ93"/>
<comment type="caution">
    <text evidence="1">The sequence shown here is derived from an EMBL/GenBank/DDBJ whole genome shotgun (WGS) entry which is preliminary data.</text>
</comment>
<dbReference type="GO" id="GO:0046872">
    <property type="term" value="F:metal ion binding"/>
    <property type="evidence" value="ECO:0007669"/>
    <property type="project" value="InterPro"/>
</dbReference>
<dbReference type="Proteomes" id="UP000252519">
    <property type="component" value="Unassembled WGS sequence"/>
</dbReference>
<reference evidence="1 2" key="1">
    <citation type="submission" date="2014-10" db="EMBL/GenBank/DDBJ databases">
        <title>Draft genome of the hookworm Ancylostoma caninum.</title>
        <authorList>
            <person name="Mitreva M."/>
        </authorList>
    </citation>
    <scope>NUCLEOTIDE SEQUENCE [LARGE SCALE GENOMIC DNA]</scope>
    <source>
        <strain evidence="1 2">Baltimore</strain>
    </source>
</reference>
<dbReference type="PANTHER" id="PTHR20910:SF1">
    <property type="entry name" value="SUPEROXIDE DISMUTASE COPPER_ZINC BINDING DOMAIN-CONTAINING PROTEIN"/>
    <property type="match status" value="1"/>
</dbReference>
<dbReference type="InterPro" id="IPR053257">
    <property type="entry name" value="Cu-only_SOD"/>
</dbReference>
<accession>A0A368GZ93</accession>
<protein>
    <submittedName>
        <fullName evidence="1">Uncharacterized protein</fullName>
    </submittedName>
</protein>
<proteinExistence type="predicted"/>
<keyword evidence="2" id="KW-1185">Reference proteome</keyword>
<dbReference type="EMBL" id="JOJR01000031">
    <property type="protein sequence ID" value="RCN49654.1"/>
    <property type="molecule type" value="Genomic_DNA"/>
</dbReference>
<gene>
    <name evidence="1" type="ORF">ANCCAN_04278</name>
</gene>
<evidence type="ECO:0000313" key="2">
    <source>
        <dbReference type="Proteomes" id="UP000252519"/>
    </source>
</evidence>
<dbReference type="AlphaFoldDB" id="A0A368GZ93"/>
<dbReference type="Gene3D" id="2.60.40.200">
    <property type="entry name" value="Superoxide dismutase, copper/zinc binding domain"/>
    <property type="match status" value="1"/>
</dbReference>
<name>A0A368GZ93_ANCCA</name>
<dbReference type="SUPFAM" id="SSF49329">
    <property type="entry name" value="Cu,Zn superoxide dismutase-like"/>
    <property type="match status" value="1"/>
</dbReference>
<dbReference type="InterPro" id="IPR036423">
    <property type="entry name" value="SOD-like_Cu/Zn_dom_sf"/>
</dbReference>
<evidence type="ECO:0000313" key="1">
    <source>
        <dbReference type="EMBL" id="RCN49654.1"/>
    </source>
</evidence>
<sequence>MSIRDDMFVVSADDLTAPFIERVIIGSKQLVTGVDSVLGISVLLKENDAVSCGHFEPLTERVVAVAKFEKTIEGYVKMTQHGTSNWAAGIPTEIYYSLHGGNESNANNTKIEMEWQFVTHGKTACSSAPVYNPFRLNGSCSRDMSLLCAVGDAYKRSAPLLMNTRQHLVVNNLPLSGPYSILNTSLRIRKKENNKTTFECVPLQRFSEVGNLPLDSTVKPHVVKLASNNCQKTKPEKFPGWRFF</sequence>